<dbReference type="InterPro" id="IPR004015">
    <property type="entry name" value="SKI-int_prot_SKIP_SNW-dom"/>
</dbReference>
<evidence type="ECO:0000256" key="1">
    <source>
        <dbReference type="ARBA" id="ARBA00010197"/>
    </source>
</evidence>
<name>A0A6D2IPU4_9BRAS</name>
<sequence length="356" mass="40237">MMSLRNVLPPAKQPTPTSTFYDHSNDLQRFIEPESKIFSDNSVPIYLKRQSFRPRKPEDFGDGGAFPEIHVSQCPLGMGSVGTNKHGSKILPVSVDAHGNLVFDGIVRQNENSKKIVYSQHSDLIPKTLKNEGDHVDEDDDLEKKTTEETKAAFEKIVNASQPNNVVKQSGDSKIIKYKPSQQSSSSFNSGAKERIVRVSEMPTDPLDPPRFKHKRVPVASGSENPVPKGYTIPLDKRLAADGRALQEAQVNDKFAKLSESLYVAEQISREAVSMRSKIQSEMVMKEKERKEQELRDLALKARSERTSTAASESGIEREKIREERRRERERGREGWKVKMHPWVRRARSQGTETVT</sequence>
<dbReference type="PANTHER" id="PTHR12096">
    <property type="entry name" value="NUCLEAR PROTEIN SKIP-RELATED"/>
    <property type="match status" value="1"/>
</dbReference>
<reference evidence="4" key="1">
    <citation type="submission" date="2020-01" db="EMBL/GenBank/DDBJ databases">
        <authorList>
            <person name="Mishra B."/>
        </authorList>
    </citation>
    <scope>NUCLEOTIDE SEQUENCE [LARGE SCALE GENOMIC DNA]</scope>
</reference>
<accession>A0A6D2IPU4</accession>
<protein>
    <recommendedName>
        <fullName evidence="3">SKI-interacting protein SKIP SNW domain-containing protein</fullName>
    </recommendedName>
</protein>
<proteinExistence type="inferred from homology"/>
<organism evidence="4 5">
    <name type="scientific">Microthlaspi erraticum</name>
    <dbReference type="NCBI Taxonomy" id="1685480"/>
    <lineage>
        <taxon>Eukaryota</taxon>
        <taxon>Viridiplantae</taxon>
        <taxon>Streptophyta</taxon>
        <taxon>Embryophyta</taxon>
        <taxon>Tracheophyta</taxon>
        <taxon>Spermatophyta</taxon>
        <taxon>Magnoliopsida</taxon>
        <taxon>eudicotyledons</taxon>
        <taxon>Gunneridae</taxon>
        <taxon>Pentapetalae</taxon>
        <taxon>rosids</taxon>
        <taxon>malvids</taxon>
        <taxon>Brassicales</taxon>
        <taxon>Brassicaceae</taxon>
        <taxon>Coluteocarpeae</taxon>
        <taxon>Microthlaspi</taxon>
    </lineage>
</organism>
<feature type="region of interest" description="Disordered" evidence="2">
    <location>
        <begin position="1"/>
        <end position="23"/>
    </location>
</feature>
<dbReference type="OrthoDB" id="666364at2759"/>
<dbReference type="EMBL" id="CACVBM020001120">
    <property type="protein sequence ID" value="CAA7032462.1"/>
    <property type="molecule type" value="Genomic_DNA"/>
</dbReference>
<dbReference type="GO" id="GO:0005681">
    <property type="term" value="C:spliceosomal complex"/>
    <property type="evidence" value="ECO:0007669"/>
    <property type="project" value="InterPro"/>
</dbReference>
<comment type="similarity">
    <text evidence="1">Belongs to the SNW family.</text>
</comment>
<feature type="domain" description="SKI-interacting protein SKIP SNW" evidence="3">
    <location>
        <begin position="175"/>
        <end position="226"/>
    </location>
</feature>
<feature type="domain" description="SKI-interacting protein SKIP SNW" evidence="3">
    <location>
        <begin position="228"/>
        <end position="306"/>
    </location>
</feature>
<dbReference type="Pfam" id="PF02731">
    <property type="entry name" value="SKIP_SNW"/>
    <property type="match status" value="2"/>
</dbReference>
<dbReference type="InterPro" id="IPR017862">
    <property type="entry name" value="SKI-int_prot_SKIP"/>
</dbReference>
<evidence type="ECO:0000256" key="2">
    <source>
        <dbReference type="SAM" id="MobiDB-lite"/>
    </source>
</evidence>
<gene>
    <name evidence="4" type="ORF">MERR_LOCUS19697</name>
</gene>
<dbReference type="Proteomes" id="UP000467841">
    <property type="component" value="Unassembled WGS sequence"/>
</dbReference>
<evidence type="ECO:0000313" key="4">
    <source>
        <dbReference type="EMBL" id="CAA7032462.1"/>
    </source>
</evidence>
<feature type="region of interest" description="Disordered" evidence="2">
    <location>
        <begin position="202"/>
        <end position="231"/>
    </location>
</feature>
<feature type="region of interest" description="Disordered" evidence="2">
    <location>
        <begin position="301"/>
        <end position="334"/>
    </location>
</feature>
<comment type="caution">
    <text evidence="4">The sequence shown here is derived from an EMBL/GenBank/DDBJ whole genome shotgun (WGS) entry which is preliminary data.</text>
</comment>
<evidence type="ECO:0000259" key="3">
    <source>
        <dbReference type="Pfam" id="PF02731"/>
    </source>
</evidence>
<evidence type="ECO:0000313" key="5">
    <source>
        <dbReference type="Proteomes" id="UP000467841"/>
    </source>
</evidence>
<keyword evidence="5" id="KW-1185">Reference proteome</keyword>
<dbReference type="GO" id="GO:0000398">
    <property type="term" value="P:mRNA splicing, via spliceosome"/>
    <property type="evidence" value="ECO:0007669"/>
    <property type="project" value="InterPro"/>
</dbReference>
<feature type="compositionally biased region" description="Basic and acidic residues" evidence="2">
    <location>
        <begin position="315"/>
        <end position="334"/>
    </location>
</feature>
<dbReference type="AlphaFoldDB" id="A0A6D2IPU4"/>